<accession>C0ZCV2</accession>
<gene>
    <name evidence="1" type="ordered locus">BBR47_26340</name>
</gene>
<proteinExistence type="predicted"/>
<dbReference type="AlphaFoldDB" id="C0ZCV2"/>
<reference evidence="1 2" key="1">
    <citation type="submission" date="2005-03" db="EMBL/GenBank/DDBJ databases">
        <title>Brevibacillus brevis strain 47, complete genome.</title>
        <authorList>
            <person name="Hosoyama A."/>
            <person name="Yamada R."/>
            <person name="Hongo Y."/>
            <person name="Terui Y."/>
            <person name="Ankai A."/>
            <person name="Masuyama W."/>
            <person name="Sekiguchi M."/>
            <person name="Takeda T."/>
            <person name="Asano K."/>
            <person name="Ohji S."/>
            <person name="Ichikawa N."/>
            <person name="Narita S."/>
            <person name="Aoki N."/>
            <person name="Miura H."/>
            <person name="Matsushita S."/>
            <person name="Sekigawa T."/>
            <person name="Yamagata H."/>
            <person name="Yoshikawa H."/>
            <person name="Udaka S."/>
            <person name="Tanikawa S."/>
            <person name="Fujita N."/>
        </authorList>
    </citation>
    <scope>NUCLEOTIDE SEQUENCE [LARGE SCALE GENOMIC DNA]</scope>
    <source>
        <strain evidence="2">47 / JCM 6285 / NBRC 100599</strain>
    </source>
</reference>
<protein>
    <submittedName>
        <fullName evidence="1">Uncharacterized protein</fullName>
    </submittedName>
</protein>
<name>C0ZCV2_BREBN</name>
<evidence type="ECO:0000313" key="2">
    <source>
        <dbReference type="Proteomes" id="UP000001877"/>
    </source>
</evidence>
<dbReference type="HOGENOM" id="CLU_2697365_0_0_9"/>
<sequence length="73" mass="8604">MNIIQTYPKKLDILTRLIELEIYVNELLNEQIQKVKRFQAIFLESIGFKIFTPRTGCMMCPFPVKHGYIQEGI</sequence>
<dbReference type="Proteomes" id="UP000001877">
    <property type="component" value="Chromosome"/>
</dbReference>
<dbReference type="EMBL" id="AP008955">
    <property type="protein sequence ID" value="BAH43611.1"/>
    <property type="molecule type" value="Genomic_DNA"/>
</dbReference>
<organism evidence="1 2">
    <name type="scientific">Brevibacillus brevis (strain 47 / JCM 6285 / NBRC 100599)</name>
    <dbReference type="NCBI Taxonomy" id="358681"/>
    <lineage>
        <taxon>Bacteria</taxon>
        <taxon>Bacillati</taxon>
        <taxon>Bacillota</taxon>
        <taxon>Bacilli</taxon>
        <taxon>Bacillales</taxon>
        <taxon>Paenibacillaceae</taxon>
        <taxon>Brevibacillus</taxon>
    </lineage>
</organism>
<keyword evidence="2" id="KW-1185">Reference proteome</keyword>
<evidence type="ECO:0000313" key="1">
    <source>
        <dbReference type="EMBL" id="BAH43611.1"/>
    </source>
</evidence>
<dbReference type="STRING" id="358681.BBR47_26340"/>
<dbReference type="KEGG" id="bbe:BBR47_26340"/>